<organism evidence="2 3">
    <name type="scientific">Hoeflea poritis</name>
    <dbReference type="NCBI Taxonomy" id="2993659"/>
    <lineage>
        <taxon>Bacteria</taxon>
        <taxon>Pseudomonadati</taxon>
        <taxon>Pseudomonadota</taxon>
        <taxon>Alphaproteobacteria</taxon>
        <taxon>Hyphomicrobiales</taxon>
        <taxon>Rhizobiaceae</taxon>
        <taxon>Hoeflea</taxon>
    </lineage>
</organism>
<comment type="caution">
    <text evidence="2">The sequence shown here is derived from an EMBL/GenBank/DDBJ whole genome shotgun (WGS) entry which is preliminary data.</text>
</comment>
<sequence>MKTLLVAVAVVAAIILCAAIVFFAYGREKTWMRLAGSPDRGRLDLVEIRRSPTANDALACTARLRDDCDFEVPAIDAAPADIAARLAGRIEDADPLARRVDDGDDPAHLRYVTYSPAMRFPDLISIELVPLDDGRTGVIAYARAQLGRLDFGANLERLKLYLKDL</sequence>
<dbReference type="InterPro" id="IPR010865">
    <property type="entry name" value="DUF1499"/>
</dbReference>
<keyword evidence="1" id="KW-1133">Transmembrane helix</keyword>
<keyword evidence="1" id="KW-0472">Membrane</keyword>
<reference evidence="2" key="1">
    <citation type="submission" date="2022-11" db="EMBL/GenBank/DDBJ databases">
        <title>Hoeflea poritis sp. nov., isolated from scleractinian coral Porites lutea.</title>
        <authorList>
            <person name="Zhang G."/>
            <person name="Wei Q."/>
            <person name="Cai L."/>
        </authorList>
    </citation>
    <scope>NUCLEOTIDE SEQUENCE</scope>
    <source>
        <strain evidence="2">E7-10</strain>
    </source>
</reference>
<dbReference type="EMBL" id="JAPJZH010000012">
    <property type="protein sequence ID" value="MDA4847303.1"/>
    <property type="molecule type" value="Genomic_DNA"/>
</dbReference>
<dbReference type="RefSeq" id="WP_271091120.1">
    <property type="nucleotide sequence ID" value="NZ_JAPJZH010000012.1"/>
</dbReference>
<feature type="transmembrane region" description="Helical" evidence="1">
    <location>
        <begin position="6"/>
        <end position="25"/>
    </location>
</feature>
<evidence type="ECO:0000256" key="1">
    <source>
        <dbReference type="SAM" id="Phobius"/>
    </source>
</evidence>
<accession>A0ABT4VRH5</accession>
<keyword evidence="1" id="KW-0812">Transmembrane</keyword>
<evidence type="ECO:0000313" key="2">
    <source>
        <dbReference type="EMBL" id="MDA4847303.1"/>
    </source>
</evidence>
<keyword evidence="3" id="KW-1185">Reference proteome</keyword>
<name>A0ABT4VRH5_9HYPH</name>
<dbReference type="Pfam" id="PF07386">
    <property type="entry name" value="DUF1499"/>
    <property type="match status" value="1"/>
</dbReference>
<dbReference type="Proteomes" id="UP001148313">
    <property type="component" value="Unassembled WGS sequence"/>
</dbReference>
<protein>
    <submittedName>
        <fullName evidence="2">DUF1499 domain-containing protein</fullName>
    </submittedName>
</protein>
<evidence type="ECO:0000313" key="3">
    <source>
        <dbReference type="Proteomes" id="UP001148313"/>
    </source>
</evidence>
<proteinExistence type="predicted"/>
<gene>
    <name evidence="2" type="ORF">OOZ53_18225</name>
</gene>